<feature type="region of interest" description="Disordered" evidence="1">
    <location>
        <begin position="1"/>
        <end position="51"/>
    </location>
</feature>
<proteinExistence type="predicted"/>
<dbReference type="EMBL" id="FLUV01000587">
    <property type="protein sequence ID" value="SBW19481.1"/>
    <property type="molecule type" value="Genomic_DNA"/>
</dbReference>
<evidence type="ECO:0000313" key="3">
    <source>
        <dbReference type="Proteomes" id="UP000199013"/>
    </source>
</evidence>
<evidence type="ECO:0000256" key="1">
    <source>
        <dbReference type="SAM" id="MobiDB-lite"/>
    </source>
</evidence>
<gene>
    <name evidence="2" type="ORF">FDG2_1409</name>
</gene>
<protein>
    <submittedName>
        <fullName evidence="2">Uncharacterized protein</fullName>
    </submittedName>
</protein>
<accession>A0A1C3NVJ2</accession>
<feature type="compositionally biased region" description="Basic and acidic residues" evidence="1">
    <location>
        <begin position="20"/>
        <end position="29"/>
    </location>
</feature>
<reference evidence="3" key="1">
    <citation type="submission" date="2016-02" db="EMBL/GenBank/DDBJ databases">
        <authorList>
            <person name="Wibberg D."/>
        </authorList>
    </citation>
    <scope>NUCLEOTIDE SEQUENCE [LARGE SCALE GENOMIC DNA]</scope>
</reference>
<organism evidence="2 3">
    <name type="scientific">Candidatus Protofrankia californiensis</name>
    <dbReference type="NCBI Taxonomy" id="1839754"/>
    <lineage>
        <taxon>Bacteria</taxon>
        <taxon>Bacillati</taxon>
        <taxon>Actinomycetota</taxon>
        <taxon>Actinomycetes</taxon>
        <taxon>Frankiales</taxon>
        <taxon>Frankiaceae</taxon>
        <taxon>Protofrankia</taxon>
    </lineage>
</organism>
<dbReference type="Proteomes" id="UP000199013">
    <property type="component" value="Unassembled WGS sequence"/>
</dbReference>
<evidence type="ECO:0000313" key="2">
    <source>
        <dbReference type="EMBL" id="SBW19481.1"/>
    </source>
</evidence>
<sequence>MQVALGHEHASTALNRYTHRPKDYHDRLRVALTDPADDPAGDHPRRDERPL</sequence>
<name>A0A1C3NVJ2_9ACTN</name>
<feature type="compositionally biased region" description="Basic and acidic residues" evidence="1">
    <location>
        <begin position="1"/>
        <end position="10"/>
    </location>
</feature>
<keyword evidence="3" id="KW-1185">Reference proteome</keyword>
<feature type="compositionally biased region" description="Basic and acidic residues" evidence="1">
    <location>
        <begin position="40"/>
        <end position="51"/>
    </location>
</feature>
<dbReference type="AlphaFoldDB" id="A0A1C3NVJ2"/>